<reference evidence="1 2" key="1">
    <citation type="journal article" date="2019" name="PLoS Negl. Trop. Dis.">
        <title>Whole genome sequencing of Entamoeba nuttalli reveals mammalian host-related molecular signatures and a novel octapeptide-repeat surface protein.</title>
        <authorList>
            <person name="Tanaka M."/>
            <person name="Makiuchi T."/>
            <person name="Komiyama T."/>
            <person name="Shiina T."/>
            <person name="Osaki K."/>
            <person name="Tachibana H."/>
        </authorList>
    </citation>
    <scope>NUCLEOTIDE SEQUENCE [LARGE SCALE GENOMIC DNA]</scope>
    <source>
        <strain evidence="1 2">P19-061405</strain>
    </source>
</reference>
<keyword evidence="2" id="KW-1185">Reference proteome</keyword>
<dbReference type="EMBL" id="BAAFRS010000282">
    <property type="protein sequence ID" value="GAB1226259.1"/>
    <property type="molecule type" value="Genomic_DNA"/>
</dbReference>
<evidence type="ECO:0008006" key="3">
    <source>
        <dbReference type="Google" id="ProtNLM"/>
    </source>
</evidence>
<protein>
    <recommendedName>
        <fullName evidence="3">Ras guanine nucleotide exchange factor</fullName>
    </recommendedName>
</protein>
<evidence type="ECO:0000313" key="2">
    <source>
        <dbReference type="Proteomes" id="UP001628156"/>
    </source>
</evidence>
<proteinExistence type="predicted"/>
<name>A0ABQ0DTT0_9EUKA</name>
<dbReference type="InterPro" id="IPR036964">
    <property type="entry name" value="RASGEF_cat_dom_sf"/>
</dbReference>
<comment type="caution">
    <text evidence="1">The sequence shown here is derived from an EMBL/GenBank/DDBJ whole genome shotgun (WGS) entry which is preliminary data.</text>
</comment>
<gene>
    <name evidence="1" type="ORF">ENUP19_0282G0009</name>
</gene>
<evidence type="ECO:0000313" key="1">
    <source>
        <dbReference type="EMBL" id="GAB1226259.1"/>
    </source>
</evidence>
<sequence>MTTCFTPNNCFETVFSQHRGIVSGIPGRRAITSQHSRTINEANIVELIIENTQGGKIYDIIEILLKIFETIPNQLNKENYIFEESVQLVGLIEKYVNYFYNENTSNSVEITIRLNYLIICMLEDLIHFIEILMDCYTYHNWNNCYSLSLSLLGLKSLIIPLIHIENVLDSLTSIQFNFPLQHRKNNNLSVPTHPTTSVINSSINFIPSTSLTPQKEFFKPKFNRVQSECLTKPTHSHTILIEDIISQYKILNTICVEKPSDWKNSLETCKKTLEGKLILNGMYKYQKSYDDYSIKMSKIAHIYYCGYCSNPEYYSRSYSWLPLLYGLTKEDFFGALIHLIKEDNKRLLSVGFLLEHWRKVPRAFESKFMNMMYEIFINIEKIHKRSNSTTSLVLSMKEEYELPIFKRCIWRYPPQYFYILLNPRFVAQKLTEAHVGIFTKCPPRAIFYSKQMRRAGIGATDLKKKVDILAYWVSQSLYESVQNPLLNKEFHEYFIEIISQLYWLRHNLLATLGLSIGFSSFRLNKFEKPKLRNDMTKLRNWVNELTDPKDGSYPNLITAMKELGNPCIPYFGSFQNIFEKVLSADIQDVGVLYLNIGKATEETRRNRIKWSDLIYEDSTYVNSAFEISFNEWCETPWSDSKLFDSMVKSTKFRVLHKNQDIPRRKKCVINLKKTKNGFMVQPTSICRYTKYSPLL</sequence>
<accession>A0ABQ0DTT0</accession>
<organism evidence="1 2">
    <name type="scientific">Entamoeba nuttalli</name>
    <dbReference type="NCBI Taxonomy" id="412467"/>
    <lineage>
        <taxon>Eukaryota</taxon>
        <taxon>Amoebozoa</taxon>
        <taxon>Evosea</taxon>
        <taxon>Archamoebae</taxon>
        <taxon>Mastigamoebida</taxon>
        <taxon>Entamoebidae</taxon>
        <taxon>Entamoeba</taxon>
    </lineage>
</organism>
<dbReference type="Proteomes" id="UP001628156">
    <property type="component" value="Unassembled WGS sequence"/>
</dbReference>
<dbReference type="Gene3D" id="1.10.840.10">
    <property type="entry name" value="Ras guanine-nucleotide exchange factors catalytic domain"/>
    <property type="match status" value="1"/>
</dbReference>